<dbReference type="PANTHER" id="PTHR23150">
    <property type="entry name" value="SULFATASE MODIFYING FACTOR 1, 2"/>
    <property type="match status" value="1"/>
</dbReference>
<accession>A0A2V3E164</accession>
<dbReference type="AlphaFoldDB" id="A0A2V3E164"/>
<name>A0A2V3E164_9MICC</name>
<dbReference type="SUPFAM" id="SSF56436">
    <property type="entry name" value="C-type lectin-like"/>
    <property type="match status" value="1"/>
</dbReference>
<evidence type="ECO:0000313" key="3">
    <source>
        <dbReference type="Proteomes" id="UP000246303"/>
    </source>
</evidence>
<sequence>MPGGTITLRNARSGTRREVALAPFTLGRTQITQAQWHKVMEHSGTPPTAVGLPQHGLTWFQAVDFCNAASVQDGFTPAYEICGRSVEWDVAAQGYRLPTEAEWEWAARGGTLSAVYGELAQIAWTALDAVDGPQPVAGKKPNNYGLFDMIGNAWEWCWDYADTARYGEYRSLRGAGWDDPPWSPRASVRRGSAPDAVLEDVGFRVARGPVGALGSCLAQGWSAAADKERAAITGPRPVGWTPLKSL</sequence>
<dbReference type="Gene3D" id="3.90.1580.10">
    <property type="entry name" value="paralog of FGE (formylglycine-generating enzyme)"/>
    <property type="match status" value="1"/>
</dbReference>
<protein>
    <submittedName>
        <fullName evidence="2">Sulfatase</fullName>
    </submittedName>
</protein>
<feature type="domain" description="Sulfatase-modifying factor enzyme-like" evidence="1">
    <location>
        <begin position="9"/>
        <end position="207"/>
    </location>
</feature>
<dbReference type="InterPro" id="IPR051043">
    <property type="entry name" value="Sulfatase_Mod_Factor_Kinase"/>
</dbReference>
<evidence type="ECO:0000259" key="1">
    <source>
        <dbReference type="Pfam" id="PF03781"/>
    </source>
</evidence>
<dbReference type="InterPro" id="IPR016187">
    <property type="entry name" value="CTDL_fold"/>
</dbReference>
<comment type="caution">
    <text evidence="2">The sequence shown here is derived from an EMBL/GenBank/DDBJ whole genome shotgun (WGS) entry which is preliminary data.</text>
</comment>
<gene>
    <name evidence="2" type="ORF">CVS29_03845</name>
</gene>
<proteinExistence type="predicted"/>
<dbReference type="GO" id="GO:0120147">
    <property type="term" value="F:formylglycine-generating oxidase activity"/>
    <property type="evidence" value="ECO:0007669"/>
    <property type="project" value="TreeGrafter"/>
</dbReference>
<dbReference type="Pfam" id="PF03781">
    <property type="entry name" value="FGE-sulfatase"/>
    <property type="match status" value="1"/>
</dbReference>
<dbReference type="Proteomes" id="UP000246303">
    <property type="component" value="Unassembled WGS sequence"/>
</dbReference>
<dbReference type="EMBL" id="QHLZ01000002">
    <property type="protein sequence ID" value="PXA67013.1"/>
    <property type="molecule type" value="Genomic_DNA"/>
</dbReference>
<keyword evidence="3" id="KW-1185">Reference proteome</keyword>
<dbReference type="PANTHER" id="PTHR23150:SF19">
    <property type="entry name" value="FORMYLGLYCINE-GENERATING ENZYME"/>
    <property type="match status" value="1"/>
</dbReference>
<evidence type="ECO:0000313" key="2">
    <source>
        <dbReference type="EMBL" id="PXA67013.1"/>
    </source>
</evidence>
<dbReference type="InterPro" id="IPR042095">
    <property type="entry name" value="SUMF_sf"/>
</dbReference>
<dbReference type="OrthoDB" id="9768004at2"/>
<organism evidence="2 3">
    <name type="scientific">Arthrobacter psychrochitiniphilus</name>
    <dbReference type="NCBI Taxonomy" id="291045"/>
    <lineage>
        <taxon>Bacteria</taxon>
        <taxon>Bacillati</taxon>
        <taxon>Actinomycetota</taxon>
        <taxon>Actinomycetes</taxon>
        <taxon>Micrococcales</taxon>
        <taxon>Micrococcaceae</taxon>
        <taxon>Arthrobacter</taxon>
    </lineage>
</organism>
<reference evidence="2 3" key="1">
    <citation type="submission" date="2018-05" db="EMBL/GenBank/DDBJ databases">
        <title>Genetic diversity of glacier-inhabiting Cryobacterium bacteria in China and description of Cryobacterium mengkeensis sp. nov. and Arthrobacter glacialis sp. nov.</title>
        <authorList>
            <person name="Liu Q."/>
            <person name="Xin Y.-H."/>
        </authorList>
    </citation>
    <scope>NUCLEOTIDE SEQUENCE [LARGE SCALE GENOMIC DNA]</scope>
    <source>
        <strain evidence="2 3">GP3</strain>
    </source>
</reference>
<dbReference type="InterPro" id="IPR005532">
    <property type="entry name" value="SUMF_dom"/>
</dbReference>